<accession>A0A3P7VTC3</accession>
<evidence type="ECO:0000313" key="1">
    <source>
        <dbReference type="EMBL" id="VDO51326.1"/>
    </source>
</evidence>
<sequence>MLGRSSHRRLPTLCSYSAKKEWSDELAPTGRKLYPHWSRLMSLEELYGLPKTDYIDKKAGLAGEEDAEKIRQLRTDMKRFTKK</sequence>
<dbReference type="EMBL" id="UZAH01020105">
    <property type="protein sequence ID" value="VDO51326.1"/>
    <property type="molecule type" value="Genomic_DNA"/>
</dbReference>
<protein>
    <submittedName>
        <fullName evidence="1">Uncharacterized protein</fullName>
    </submittedName>
</protein>
<proteinExistence type="predicted"/>
<dbReference type="OrthoDB" id="5837974at2759"/>
<feature type="non-terminal residue" evidence="1">
    <location>
        <position position="83"/>
    </location>
</feature>
<dbReference type="AlphaFoldDB" id="A0A3P7VTC3"/>
<name>A0A3P7VTC3_HELPZ</name>
<gene>
    <name evidence="1" type="ORF">HPBE_LOCUS3923</name>
</gene>
<reference evidence="1" key="1">
    <citation type="submission" date="2018-11" db="EMBL/GenBank/DDBJ databases">
        <authorList>
            <consortium name="Pathogen Informatics"/>
        </authorList>
    </citation>
    <scope>NUCLEOTIDE SEQUENCE [LARGE SCALE GENOMIC DNA]</scope>
</reference>
<organism evidence="1">
    <name type="scientific">Heligmosomoides polygyrus</name>
    <name type="common">Parasitic roundworm</name>
    <dbReference type="NCBI Taxonomy" id="6339"/>
    <lineage>
        <taxon>Eukaryota</taxon>
        <taxon>Metazoa</taxon>
        <taxon>Ecdysozoa</taxon>
        <taxon>Nematoda</taxon>
        <taxon>Chromadorea</taxon>
        <taxon>Rhabditida</taxon>
        <taxon>Rhabditina</taxon>
        <taxon>Rhabditomorpha</taxon>
        <taxon>Strongyloidea</taxon>
        <taxon>Heligmosomidae</taxon>
        <taxon>Heligmosomoides</taxon>
    </lineage>
</organism>